<evidence type="ECO:0000256" key="1">
    <source>
        <dbReference type="SAM" id="Phobius"/>
    </source>
</evidence>
<dbReference type="InterPro" id="IPR007060">
    <property type="entry name" value="FtsL/DivIC"/>
</dbReference>
<dbReference type="RefSeq" id="WP_164028944.1">
    <property type="nucleotide sequence ID" value="NZ_JAABOQ010000001.1"/>
</dbReference>
<dbReference type="Pfam" id="PF04977">
    <property type="entry name" value="DivIC"/>
    <property type="match status" value="1"/>
</dbReference>
<accession>A0A6M0CJN9</accession>
<keyword evidence="3" id="KW-1185">Reference proteome</keyword>
<comment type="caution">
    <text evidence="2">The sequence shown here is derived from an EMBL/GenBank/DDBJ whole genome shotgun (WGS) entry which is preliminary data.</text>
</comment>
<dbReference type="EMBL" id="JAABOQ010000001">
    <property type="protein sequence ID" value="NER15667.1"/>
    <property type="molecule type" value="Genomic_DNA"/>
</dbReference>
<keyword evidence="1" id="KW-1133">Transmembrane helix</keyword>
<evidence type="ECO:0000313" key="3">
    <source>
        <dbReference type="Proteomes" id="UP000474296"/>
    </source>
</evidence>
<dbReference type="AlphaFoldDB" id="A0A6M0CJN9"/>
<proteinExistence type="predicted"/>
<keyword evidence="1" id="KW-0812">Transmembrane</keyword>
<organism evidence="2 3">
    <name type="scientific">Spongiivirga citrea</name>
    <dbReference type="NCBI Taxonomy" id="1481457"/>
    <lineage>
        <taxon>Bacteria</taxon>
        <taxon>Pseudomonadati</taxon>
        <taxon>Bacteroidota</taxon>
        <taxon>Flavobacteriia</taxon>
        <taxon>Flavobacteriales</taxon>
        <taxon>Flavobacteriaceae</taxon>
        <taxon>Spongiivirga</taxon>
    </lineage>
</organism>
<reference evidence="2 3" key="1">
    <citation type="submission" date="2020-01" db="EMBL/GenBank/DDBJ databases">
        <title>Spongiivirga citrea KCTC 32990T.</title>
        <authorList>
            <person name="Wang G."/>
        </authorList>
    </citation>
    <scope>NUCLEOTIDE SEQUENCE [LARGE SCALE GENOMIC DNA]</scope>
    <source>
        <strain evidence="2 3">KCTC 32990</strain>
    </source>
</reference>
<dbReference type="Proteomes" id="UP000474296">
    <property type="component" value="Unassembled WGS sequence"/>
</dbReference>
<keyword evidence="1" id="KW-0472">Membrane</keyword>
<sequence length="105" mass="13107">MIGEKINQLKRNKYFKFFSNRYILVLILFSVWMLFLDANSLLTHRKINREMRELNQNKEYYQKEISADKKMVEDLKDPRKMEKFAREEYWMKKKNEDIYLVEIEE</sequence>
<gene>
    <name evidence="2" type="ORF">GWK10_00495</name>
</gene>
<evidence type="ECO:0000313" key="2">
    <source>
        <dbReference type="EMBL" id="NER15667.1"/>
    </source>
</evidence>
<protein>
    <submittedName>
        <fullName evidence="2">Septum formation initiator family protein</fullName>
    </submittedName>
</protein>
<feature type="transmembrane region" description="Helical" evidence="1">
    <location>
        <begin position="22"/>
        <end position="42"/>
    </location>
</feature>
<name>A0A6M0CJN9_9FLAO</name>